<dbReference type="RefSeq" id="WP_021640864.1">
    <property type="nucleotide sequence ID" value="NZ_KE992815.1"/>
</dbReference>
<feature type="region of interest" description="Disordered" evidence="1">
    <location>
        <begin position="1"/>
        <end position="35"/>
    </location>
</feature>
<feature type="non-terminal residue" evidence="2">
    <location>
        <position position="1"/>
    </location>
</feature>
<protein>
    <submittedName>
        <fullName evidence="2">Uncharacterized protein</fullName>
    </submittedName>
</protein>
<accession>A0ABC9U2R3</accession>
<feature type="non-terminal residue" evidence="2">
    <location>
        <position position="251"/>
    </location>
</feature>
<reference evidence="2 3" key="1">
    <citation type="submission" date="2013-07" db="EMBL/GenBank/DDBJ databases">
        <authorList>
            <person name="Weinstock G."/>
            <person name="Sodergren E."/>
            <person name="Wylie T."/>
            <person name="Fulton L."/>
            <person name="Fulton R."/>
            <person name="Fronick C."/>
            <person name="O'Laughlin M."/>
            <person name="Godfrey J."/>
            <person name="Miner T."/>
            <person name="Herter B."/>
            <person name="Appelbaum E."/>
            <person name="Cordes M."/>
            <person name="Lek S."/>
            <person name="Wollam A."/>
            <person name="Pepin K.H."/>
            <person name="Palsikar V.B."/>
            <person name="Mitreva M."/>
            <person name="Wilson R.K."/>
        </authorList>
    </citation>
    <scope>NUCLEOTIDE SEQUENCE [LARGE SCALE GENOMIC DNA]</scope>
    <source>
        <strain evidence="2 3">ATCC 14940</strain>
    </source>
</reference>
<dbReference type="Proteomes" id="UP000016491">
    <property type="component" value="Unassembled WGS sequence"/>
</dbReference>
<dbReference type="AlphaFoldDB" id="A0ABC9U2R3"/>
<dbReference type="EMBL" id="AWSU01000050">
    <property type="protein sequence ID" value="ERI79858.1"/>
    <property type="molecule type" value="Genomic_DNA"/>
</dbReference>
<name>A0ABC9U2R3_CLOSY</name>
<organism evidence="2 3">
    <name type="scientific">[Clostridium] symbiosum ATCC 14940</name>
    <dbReference type="NCBI Taxonomy" id="411472"/>
    <lineage>
        <taxon>Bacteria</taxon>
        <taxon>Bacillati</taxon>
        <taxon>Bacillota</taxon>
        <taxon>Clostridia</taxon>
        <taxon>Lachnospirales</taxon>
        <taxon>Lachnospiraceae</taxon>
        <taxon>Otoolea</taxon>
    </lineage>
</organism>
<sequence>SSAPNYVDPSGYDSRGYSNTASGREPGKRPGSIYDGYDESIRAEVRKEHKDRIAAGLSKAQKRLYDAITKALDGVNNSSAVYIKLGALTIMAEADSEVDDCAKEKMTEAIISTLAGMLSEMAYYGRTSVEWNGIVQALIEWGIENKEEEMVEKYFNAQYYYTGKALFDDWYAEVGRLTTLTSLITSIAGFLGGGGSFSVGTAASGSAALAASGTAVVAGASAVTVGIVVAGVGVNGIIMESRGEARGEANR</sequence>
<evidence type="ECO:0000313" key="3">
    <source>
        <dbReference type="Proteomes" id="UP000016491"/>
    </source>
</evidence>
<evidence type="ECO:0000256" key="1">
    <source>
        <dbReference type="SAM" id="MobiDB-lite"/>
    </source>
</evidence>
<evidence type="ECO:0000313" key="2">
    <source>
        <dbReference type="EMBL" id="ERI79858.1"/>
    </source>
</evidence>
<gene>
    <name evidence="2" type="ORF">CLOSYM_00647</name>
</gene>
<comment type="caution">
    <text evidence="2">The sequence shown here is derived from an EMBL/GenBank/DDBJ whole genome shotgun (WGS) entry which is preliminary data.</text>
</comment>
<proteinExistence type="predicted"/>